<feature type="compositionally biased region" description="Gly residues" evidence="14">
    <location>
        <begin position="531"/>
        <end position="543"/>
    </location>
</feature>
<dbReference type="InterPro" id="IPR029151">
    <property type="entry name" value="Sensor-like_sf"/>
</dbReference>
<evidence type="ECO:0000256" key="10">
    <source>
        <dbReference type="ARBA" id="ARBA00022840"/>
    </source>
</evidence>
<keyword evidence="13 15" id="KW-0472">Membrane</keyword>
<dbReference type="InterPro" id="IPR003594">
    <property type="entry name" value="HATPase_dom"/>
</dbReference>
<accession>A0AAX3EMB0</accession>
<reference evidence="18" key="1">
    <citation type="submission" date="2022-07" db="EMBL/GenBank/DDBJ databases">
        <authorList>
            <person name="Wu T."/>
        </authorList>
    </citation>
    <scope>NUCLEOTIDE SEQUENCE</scope>
    <source>
        <strain evidence="18">SD-1</strain>
    </source>
</reference>
<feature type="region of interest" description="Disordered" evidence="14">
    <location>
        <begin position="526"/>
        <end position="545"/>
    </location>
</feature>
<evidence type="ECO:0000256" key="13">
    <source>
        <dbReference type="ARBA" id="ARBA00023136"/>
    </source>
</evidence>
<dbReference type="SUPFAM" id="SSF103190">
    <property type="entry name" value="Sensory domain-like"/>
    <property type="match status" value="1"/>
</dbReference>
<dbReference type="RefSeq" id="WP_069695316.1">
    <property type="nucleotide sequence ID" value="NZ_CP043010.1"/>
</dbReference>
<evidence type="ECO:0000313" key="18">
    <source>
        <dbReference type="EMBL" id="UYV99153.1"/>
    </source>
</evidence>
<evidence type="ECO:0000256" key="14">
    <source>
        <dbReference type="SAM" id="MobiDB-lite"/>
    </source>
</evidence>
<keyword evidence="12" id="KW-0902">Two-component regulatory system</keyword>
<dbReference type="SUPFAM" id="SSF55890">
    <property type="entry name" value="Sporulation response regulatory protein Spo0B"/>
    <property type="match status" value="1"/>
</dbReference>
<feature type="domain" description="Histidine kinase" evidence="16">
    <location>
        <begin position="323"/>
        <end position="554"/>
    </location>
</feature>
<evidence type="ECO:0000313" key="19">
    <source>
        <dbReference type="Proteomes" id="UP001163293"/>
    </source>
</evidence>
<sequence length="560" mass="59744">MFHSWSIARRLFVANLLFVLVLTAVFGAFSVVEARDRAYDDAGIRMRAIATSIANNPFVLQAAAAPDPTASLQPYAMEVMADAEADFITIMAPDRTRWTHPRPEEIGGAYIGTIEPALRGETFTEVTAGTLGPSVRTIAPVKDPEGTVKALVAAGVTVRTVDTDLAQRLGVIGGIAIGVLIFGSFASWLLGRYLRTVTRGWGPEQLAQLFAYYESVLHSVREGLILIDTQGKAVMYNDQAAELLGLQPAAADRSPDQAPRLSELPLEGSLKALFESGRTAHDEIHLTGSRILVVNQAPAAGPTSTRNRQKPAVYGTVATIRDRTEIESLGTELETMKTLSDALRAQTHEHANRLHMIVSLLELGRTPEALEFATKDLELSQQLTDDMLASVDEPVMSALVMGKAAEAHERGVELSVRTSGNADVRGVEIQDLVTILGNLLDNAIDAAAAGEPPRKVELAVGAGDAVVELTVRDSGPGIDPTSIDDILQYGYSTKSPHDPRGGHGRGVGLALVRQAVRRLNGRMSIDNRGLSDGGEGSVDGTGGARFHVVLPAPVPKEEKA</sequence>
<gene>
    <name evidence="18" type="ORF">NL394_08110</name>
</gene>
<dbReference type="PRINTS" id="PR00344">
    <property type="entry name" value="BCTRLSENSOR"/>
</dbReference>
<dbReference type="PANTHER" id="PTHR44936">
    <property type="entry name" value="SENSOR PROTEIN CREC"/>
    <property type="match status" value="1"/>
</dbReference>
<evidence type="ECO:0000256" key="15">
    <source>
        <dbReference type="SAM" id="Phobius"/>
    </source>
</evidence>
<evidence type="ECO:0000256" key="11">
    <source>
        <dbReference type="ARBA" id="ARBA00022989"/>
    </source>
</evidence>
<keyword evidence="5" id="KW-0597">Phosphoprotein</keyword>
<keyword evidence="8" id="KW-0547">Nucleotide-binding</keyword>
<evidence type="ECO:0000259" key="17">
    <source>
        <dbReference type="PROSITE" id="PS50112"/>
    </source>
</evidence>
<dbReference type="PANTHER" id="PTHR44936:SF9">
    <property type="entry name" value="SENSOR PROTEIN CREC"/>
    <property type="match status" value="1"/>
</dbReference>
<dbReference type="InterPro" id="IPR033463">
    <property type="entry name" value="sCache_3"/>
</dbReference>
<dbReference type="GO" id="GO:0000155">
    <property type="term" value="F:phosphorelay sensor kinase activity"/>
    <property type="evidence" value="ECO:0007669"/>
    <property type="project" value="InterPro"/>
</dbReference>
<dbReference type="InterPro" id="IPR050980">
    <property type="entry name" value="2C_sensor_his_kinase"/>
</dbReference>
<keyword evidence="6" id="KW-0808">Transferase</keyword>
<evidence type="ECO:0000256" key="4">
    <source>
        <dbReference type="ARBA" id="ARBA00022475"/>
    </source>
</evidence>
<keyword evidence="4" id="KW-1003">Cell membrane</keyword>
<dbReference type="InterPro" id="IPR036890">
    <property type="entry name" value="HATPase_C_sf"/>
</dbReference>
<evidence type="ECO:0000256" key="1">
    <source>
        <dbReference type="ARBA" id="ARBA00000085"/>
    </source>
</evidence>
<dbReference type="SUPFAM" id="SSF55785">
    <property type="entry name" value="PYP-like sensor domain (PAS domain)"/>
    <property type="match status" value="1"/>
</dbReference>
<evidence type="ECO:0000256" key="9">
    <source>
        <dbReference type="ARBA" id="ARBA00022777"/>
    </source>
</evidence>
<name>A0AAX3EMB0_PAEUR</name>
<keyword evidence="9 18" id="KW-0418">Kinase</keyword>
<protein>
    <recommendedName>
        <fullName evidence="3">histidine kinase</fullName>
        <ecNumber evidence="3">2.7.13.3</ecNumber>
    </recommendedName>
</protein>
<dbReference type="Gene3D" id="3.30.565.10">
    <property type="entry name" value="Histidine kinase-like ATPase, C-terminal domain"/>
    <property type="match status" value="1"/>
</dbReference>
<evidence type="ECO:0000256" key="7">
    <source>
        <dbReference type="ARBA" id="ARBA00022692"/>
    </source>
</evidence>
<proteinExistence type="predicted"/>
<feature type="domain" description="PAS" evidence="17">
    <location>
        <begin position="209"/>
        <end position="248"/>
    </location>
</feature>
<dbReference type="InterPro" id="IPR016120">
    <property type="entry name" value="Sig_transdc_His_kin_SpoOB"/>
</dbReference>
<dbReference type="PROSITE" id="PS50109">
    <property type="entry name" value="HIS_KIN"/>
    <property type="match status" value="1"/>
</dbReference>
<organism evidence="18 19">
    <name type="scientific">Paenarthrobacter ureafaciens</name>
    <dbReference type="NCBI Taxonomy" id="37931"/>
    <lineage>
        <taxon>Bacteria</taxon>
        <taxon>Bacillati</taxon>
        <taxon>Actinomycetota</taxon>
        <taxon>Actinomycetes</taxon>
        <taxon>Micrococcales</taxon>
        <taxon>Micrococcaceae</taxon>
        <taxon>Paenarthrobacter</taxon>
    </lineage>
</organism>
<dbReference type="InterPro" id="IPR004358">
    <property type="entry name" value="Sig_transdc_His_kin-like_C"/>
</dbReference>
<dbReference type="EMBL" id="CP101185">
    <property type="protein sequence ID" value="UYV99153.1"/>
    <property type="molecule type" value="Genomic_DNA"/>
</dbReference>
<keyword evidence="7 15" id="KW-0812">Transmembrane</keyword>
<keyword evidence="11 15" id="KW-1133">Transmembrane helix</keyword>
<dbReference type="Proteomes" id="UP001163293">
    <property type="component" value="Chromosome"/>
</dbReference>
<evidence type="ECO:0000256" key="12">
    <source>
        <dbReference type="ARBA" id="ARBA00023012"/>
    </source>
</evidence>
<evidence type="ECO:0000256" key="6">
    <source>
        <dbReference type="ARBA" id="ARBA00022679"/>
    </source>
</evidence>
<dbReference type="InterPro" id="IPR005467">
    <property type="entry name" value="His_kinase_dom"/>
</dbReference>
<evidence type="ECO:0000256" key="5">
    <source>
        <dbReference type="ARBA" id="ARBA00022553"/>
    </source>
</evidence>
<dbReference type="Pfam" id="PF17203">
    <property type="entry name" value="sCache_3_2"/>
    <property type="match status" value="1"/>
</dbReference>
<evidence type="ECO:0000256" key="2">
    <source>
        <dbReference type="ARBA" id="ARBA00004651"/>
    </source>
</evidence>
<dbReference type="SMART" id="SM00387">
    <property type="entry name" value="HATPase_c"/>
    <property type="match status" value="1"/>
</dbReference>
<dbReference type="AlphaFoldDB" id="A0AAX3EMB0"/>
<dbReference type="GO" id="GO:0005524">
    <property type="term" value="F:ATP binding"/>
    <property type="evidence" value="ECO:0007669"/>
    <property type="project" value="UniProtKB-KW"/>
</dbReference>
<dbReference type="Pfam" id="PF02518">
    <property type="entry name" value="HATPase_c"/>
    <property type="match status" value="1"/>
</dbReference>
<keyword evidence="19" id="KW-1185">Reference proteome</keyword>
<comment type="catalytic activity">
    <reaction evidence="1">
        <text>ATP + protein L-histidine = ADP + protein N-phospho-L-histidine.</text>
        <dbReference type="EC" id="2.7.13.3"/>
    </reaction>
</comment>
<keyword evidence="10" id="KW-0067">ATP-binding</keyword>
<feature type="transmembrane region" description="Helical" evidence="15">
    <location>
        <begin position="169"/>
        <end position="190"/>
    </location>
</feature>
<evidence type="ECO:0000256" key="8">
    <source>
        <dbReference type="ARBA" id="ARBA00022741"/>
    </source>
</evidence>
<dbReference type="InterPro" id="IPR035965">
    <property type="entry name" value="PAS-like_dom_sf"/>
</dbReference>
<dbReference type="EC" id="2.7.13.3" evidence="3"/>
<dbReference type="InterPro" id="IPR000014">
    <property type="entry name" value="PAS"/>
</dbReference>
<dbReference type="GO" id="GO:0005886">
    <property type="term" value="C:plasma membrane"/>
    <property type="evidence" value="ECO:0007669"/>
    <property type="project" value="UniProtKB-SubCell"/>
</dbReference>
<comment type="subcellular location">
    <subcellularLocation>
        <location evidence="2">Cell membrane</location>
        <topology evidence="2">Multi-pass membrane protein</topology>
    </subcellularLocation>
</comment>
<evidence type="ECO:0000256" key="3">
    <source>
        <dbReference type="ARBA" id="ARBA00012438"/>
    </source>
</evidence>
<evidence type="ECO:0000259" key="16">
    <source>
        <dbReference type="PROSITE" id="PS50109"/>
    </source>
</evidence>
<dbReference type="Gene3D" id="3.30.450.20">
    <property type="entry name" value="PAS domain"/>
    <property type="match status" value="2"/>
</dbReference>
<dbReference type="SUPFAM" id="SSF55874">
    <property type="entry name" value="ATPase domain of HSP90 chaperone/DNA topoisomerase II/histidine kinase"/>
    <property type="match status" value="1"/>
</dbReference>
<dbReference type="PROSITE" id="PS50112">
    <property type="entry name" value="PAS"/>
    <property type="match status" value="1"/>
</dbReference>